<evidence type="ECO:0000313" key="3">
    <source>
        <dbReference type="Proteomes" id="UP000003973"/>
    </source>
</evidence>
<protein>
    <submittedName>
        <fullName evidence="2">Uncharacterized protein</fullName>
    </submittedName>
</protein>
<organism evidence="2 3">
    <name type="scientific">Oxalobacter paraformigenes</name>
    <dbReference type="NCBI Taxonomy" id="556268"/>
    <lineage>
        <taxon>Bacteria</taxon>
        <taxon>Pseudomonadati</taxon>
        <taxon>Pseudomonadota</taxon>
        <taxon>Betaproteobacteria</taxon>
        <taxon>Burkholderiales</taxon>
        <taxon>Oxalobacteraceae</taxon>
        <taxon>Oxalobacter</taxon>
    </lineage>
</organism>
<sequence length="158" mass="16627">MPLFSGNGRCTGKRPQAESVFACGQGQPEQGFHEAGSGRGRLPDGSRRPPAERGQGKKVNPSGLCGTAVPGEFDAVFSGFFRAGGQARAVLGCMPQARTASAFRDLSVLFRRVCRKASALPDDDRQAGRGLHDGVTDFQAFPVPGKKRAMPGEGSTMC</sequence>
<dbReference type="AlphaFoldDB" id="C3X422"/>
<name>C3X422_9BURK</name>
<evidence type="ECO:0000256" key="1">
    <source>
        <dbReference type="SAM" id="MobiDB-lite"/>
    </source>
</evidence>
<gene>
    <name evidence="2" type="ORF">OFAG_01111</name>
</gene>
<dbReference type="Proteomes" id="UP000003973">
    <property type="component" value="Unassembled WGS sequence"/>
</dbReference>
<feature type="compositionally biased region" description="Basic and acidic residues" evidence="1">
    <location>
        <begin position="41"/>
        <end position="55"/>
    </location>
</feature>
<evidence type="ECO:0000313" key="2">
    <source>
        <dbReference type="EMBL" id="EEO27958.2"/>
    </source>
</evidence>
<dbReference type="HOGENOM" id="CLU_1667650_0_0_4"/>
<feature type="region of interest" description="Disordered" evidence="1">
    <location>
        <begin position="23"/>
        <end position="63"/>
    </location>
</feature>
<reference evidence="2" key="1">
    <citation type="submission" date="2011-10" db="EMBL/GenBank/DDBJ databases">
        <title>The Genome Sequence of Oxalobacter formigenes HOxBLS.</title>
        <authorList>
            <consortium name="The Broad Institute Genome Sequencing Platform"/>
            <person name="Earl A."/>
            <person name="Ward D."/>
            <person name="Feldgarden M."/>
            <person name="Gevers D."/>
            <person name="Allison M.J."/>
            <person name="Humphrey S."/>
            <person name="Young S.K."/>
            <person name="Zeng Q."/>
            <person name="Gargeya S."/>
            <person name="Fitzgerald M."/>
            <person name="Haas B."/>
            <person name="Abouelleil A."/>
            <person name="Alvarado L."/>
            <person name="Arachchi H.M."/>
            <person name="Berlin A."/>
            <person name="Brown A."/>
            <person name="Chapman S.B."/>
            <person name="Chen Z."/>
            <person name="Dunbar C."/>
            <person name="Freedman E."/>
            <person name="Gearin G."/>
            <person name="Goldberg J."/>
            <person name="Griggs A."/>
            <person name="Gujja S."/>
            <person name="Heiman D."/>
            <person name="Howarth C."/>
            <person name="Larson L."/>
            <person name="Lui A."/>
            <person name="MacDonald P.J.P."/>
            <person name="Montmayeur A."/>
            <person name="Murphy C."/>
            <person name="Neiman D."/>
            <person name="Pearson M."/>
            <person name="Priest M."/>
            <person name="Roberts A."/>
            <person name="Saif S."/>
            <person name="Shea T."/>
            <person name="Shenoy N."/>
            <person name="Sisk P."/>
            <person name="Stolte C."/>
            <person name="Sykes S."/>
            <person name="Wortman J."/>
            <person name="Nusbaum C."/>
            <person name="Birren B."/>
        </authorList>
    </citation>
    <scope>NUCLEOTIDE SEQUENCE [LARGE SCALE GENOMIC DNA]</scope>
    <source>
        <strain evidence="2">HOxBLS</strain>
    </source>
</reference>
<accession>C3X422</accession>
<feature type="region of interest" description="Disordered" evidence="1">
    <location>
        <begin position="122"/>
        <end position="158"/>
    </location>
</feature>
<proteinExistence type="predicted"/>
<comment type="caution">
    <text evidence="2">The sequence shown here is derived from an EMBL/GenBank/DDBJ whole genome shotgun (WGS) entry which is preliminary data.</text>
</comment>
<keyword evidence="3" id="KW-1185">Reference proteome</keyword>
<dbReference type="EMBL" id="ACDP02000010">
    <property type="protein sequence ID" value="EEO27958.2"/>
    <property type="molecule type" value="Genomic_DNA"/>
</dbReference>
<feature type="compositionally biased region" description="Basic and acidic residues" evidence="1">
    <location>
        <begin position="122"/>
        <end position="135"/>
    </location>
</feature>